<dbReference type="SMART" id="SM00066">
    <property type="entry name" value="GAL4"/>
    <property type="match status" value="1"/>
</dbReference>
<dbReference type="GO" id="GO:0000981">
    <property type="term" value="F:DNA-binding transcription factor activity, RNA polymerase II-specific"/>
    <property type="evidence" value="ECO:0007669"/>
    <property type="project" value="InterPro"/>
</dbReference>
<keyword evidence="1" id="KW-0479">Metal-binding</keyword>
<dbReference type="PANTHER" id="PTHR47424:SF3">
    <property type="entry name" value="REGULATORY PROTEIN GAL4"/>
    <property type="match status" value="1"/>
</dbReference>
<feature type="compositionally biased region" description="Low complexity" evidence="6">
    <location>
        <begin position="258"/>
        <end position="267"/>
    </location>
</feature>
<dbReference type="GO" id="GO:0000435">
    <property type="term" value="P:positive regulation of transcription from RNA polymerase II promoter by galactose"/>
    <property type="evidence" value="ECO:0007669"/>
    <property type="project" value="TreeGrafter"/>
</dbReference>
<dbReference type="InterPro" id="IPR051127">
    <property type="entry name" value="Fungal_SecMet_Regulators"/>
</dbReference>
<dbReference type="SMART" id="SM00906">
    <property type="entry name" value="Fungal_trans"/>
    <property type="match status" value="1"/>
</dbReference>
<evidence type="ECO:0000256" key="1">
    <source>
        <dbReference type="ARBA" id="ARBA00022723"/>
    </source>
</evidence>
<dbReference type="GO" id="GO:0000978">
    <property type="term" value="F:RNA polymerase II cis-regulatory region sequence-specific DNA binding"/>
    <property type="evidence" value="ECO:0007669"/>
    <property type="project" value="TreeGrafter"/>
</dbReference>
<gene>
    <name evidence="8" type="ORF">FSARC_938</name>
</gene>
<proteinExistence type="predicted"/>
<organism evidence="8 9">
    <name type="scientific">Fusarium sarcochroum</name>
    <dbReference type="NCBI Taxonomy" id="1208366"/>
    <lineage>
        <taxon>Eukaryota</taxon>
        <taxon>Fungi</taxon>
        <taxon>Dikarya</taxon>
        <taxon>Ascomycota</taxon>
        <taxon>Pezizomycotina</taxon>
        <taxon>Sordariomycetes</taxon>
        <taxon>Hypocreomycetidae</taxon>
        <taxon>Hypocreales</taxon>
        <taxon>Nectriaceae</taxon>
        <taxon>Fusarium</taxon>
        <taxon>Fusarium lateritium species complex</taxon>
    </lineage>
</organism>
<name>A0A8H4XFT7_9HYPO</name>
<dbReference type="GO" id="GO:0006351">
    <property type="term" value="P:DNA-templated transcription"/>
    <property type="evidence" value="ECO:0007669"/>
    <property type="project" value="InterPro"/>
</dbReference>
<dbReference type="Pfam" id="PF04082">
    <property type="entry name" value="Fungal_trans"/>
    <property type="match status" value="1"/>
</dbReference>
<dbReference type="PANTHER" id="PTHR47424">
    <property type="entry name" value="REGULATORY PROTEIN GAL4"/>
    <property type="match status" value="1"/>
</dbReference>
<dbReference type="CDD" id="cd00067">
    <property type="entry name" value="GAL4"/>
    <property type="match status" value="1"/>
</dbReference>
<dbReference type="EMBL" id="JABEXW010000055">
    <property type="protein sequence ID" value="KAF4972514.1"/>
    <property type="molecule type" value="Genomic_DNA"/>
</dbReference>
<keyword evidence="3" id="KW-0238">DNA-binding</keyword>
<evidence type="ECO:0000256" key="6">
    <source>
        <dbReference type="SAM" id="MobiDB-lite"/>
    </source>
</evidence>
<feature type="region of interest" description="Disordered" evidence="6">
    <location>
        <begin position="102"/>
        <end position="203"/>
    </location>
</feature>
<protein>
    <recommendedName>
        <fullName evidence="7">Zn(2)-C6 fungal-type domain-containing protein</fullName>
    </recommendedName>
</protein>
<keyword evidence="5" id="KW-0539">Nucleus</keyword>
<evidence type="ECO:0000256" key="4">
    <source>
        <dbReference type="ARBA" id="ARBA00023163"/>
    </source>
</evidence>
<evidence type="ECO:0000313" key="8">
    <source>
        <dbReference type="EMBL" id="KAF4972514.1"/>
    </source>
</evidence>
<evidence type="ECO:0000313" key="9">
    <source>
        <dbReference type="Proteomes" id="UP000622797"/>
    </source>
</evidence>
<dbReference type="SUPFAM" id="SSF57701">
    <property type="entry name" value="Zn2/Cys6 DNA-binding domain"/>
    <property type="match status" value="1"/>
</dbReference>
<dbReference type="InterPro" id="IPR001138">
    <property type="entry name" value="Zn2Cys6_DnaBD"/>
</dbReference>
<keyword evidence="4" id="KW-0804">Transcription</keyword>
<dbReference type="OrthoDB" id="424974at2759"/>
<reference evidence="8" key="1">
    <citation type="journal article" date="2020" name="BMC Genomics">
        <title>Correction to: Identification and distribution of gene clusters required for synthesis of sphingolipid metabolism inhibitors in diverse species of the filamentous fungus Fusarium.</title>
        <authorList>
            <person name="Kim H.S."/>
            <person name="Lohmar J.M."/>
            <person name="Busman M."/>
            <person name="Brown D.W."/>
            <person name="Naumann T.A."/>
            <person name="Divon H.H."/>
            <person name="Lysoe E."/>
            <person name="Uhlig S."/>
            <person name="Proctor R.H."/>
        </authorList>
    </citation>
    <scope>NUCLEOTIDE SEQUENCE</scope>
    <source>
        <strain evidence="8">NRRL 20472</strain>
    </source>
</reference>
<evidence type="ECO:0000259" key="7">
    <source>
        <dbReference type="PROSITE" id="PS50048"/>
    </source>
</evidence>
<feature type="region of interest" description="Disordered" evidence="6">
    <location>
        <begin position="723"/>
        <end position="756"/>
    </location>
</feature>
<dbReference type="Gene3D" id="4.10.240.10">
    <property type="entry name" value="Zn(2)-C6 fungal-type DNA-binding domain"/>
    <property type="match status" value="1"/>
</dbReference>
<dbReference type="InterPro" id="IPR007219">
    <property type="entry name" value="XnlR_reg_dom"/>
</dbReference>
<dbReference type="CDD" id="cd12148">
    <property type="entry name" value="fungal_TF_MHR"/>
    <property type="match status" value="1"/>
</dbReference>
<dbReference type="AlphaFoldDB" id="A0A8H4XFT7"/>
<feature type="compositionally biased region" description="Polar residues" evidence="6">
    <location>
        <begin position="114"/>
        <end position="127"/>
    </location>
</feature>
<accession>A0A8H4XFT7</accession>
<evidence type="ECO:0000256" key="2">
    <source>
        <dbReference type="ARBA" id="ARBA00023015"/>
    </source>
</evidence>
<dbReference type="Pfam" id="PF00172">
    <property type="entry name" value="Zn_clus"/>
    <property type="match status" value="1"/>
</dbReference>
<dbReference type="GO" id="GO:0005634">
    <property type="term" value="C:nucleus"/>
    <property type="evidence" value="ECO:0007669"/>
    <property type="project" value="TreeGrafter"/>
</dbReference>
<dbReference type="GO" id="GO:0008270">
    <property type="term" value="F:zinc ion binding"/>
    <property type="evidence" value="ECO:0007669"/>
    <property type="project" value="InterPro"/>
</dbReference>
<comment type="caution">
    <text evidence="8">The sequence shown here is derived from an EMBL/GenBank/DDBJ whole genome shotgun (WGS) entry which is preliminary data.</text>
</comment>
<reference evidence="8" key="2">
    <citation type="submission" date="2020-05" db="EMBL/GenBank/DDBJ databases">
        <authorList>
            <person name="Kim H.-S."/>
            <person name="Proctor R.H."/>
            <person name="Brown D.W."/>
        </authorList>
    </citation>
    <scope>NUCLEOTIDE SEQUENCE</scope>
    <source>
        <strain evidence="8">NRRL 20472</strain>
    </source>
</reference>
<dbReference type="InterPro" id="IPR036864">
    <property type="entry name" value="Zn2-C6_fun-type_DNA-bd_sf"/>
</dbReference>
<evidence type="ECO:0000256" key="3">
    <source>
        <dbReference type="ARBA" id="ARBA00023125"/>
    </source>
</evidence>
<dbReference type="PROSITE" id="PS50048">
    <property type="entry name" value="ZN2_CY6_FUNGAL_2"/>
    <property type="match status" value="1"/>
</dbReference>
<keyword evidence="2" id="KW-0805">Transcription regulation</keyword>
<feature type="region of interest" description="Disordered" evidence="6">
    <location>
        <begin position="245"/>
        <end position="267"/>
    </location>
</feature>
<feature type="domain" description="Zn(2)-C6 fungal-type" evidence="7">
    <location>
        <begin position="42"/>
        <end position="75"/>
    </location>
</feature>
<sequence length="835" mass="92196">MEKCWVVVHRRPMDANCVTAQDSLSLSSDGPRARKRRRVALACGNCRERKVRCDGKKPICSQCEKREVDAQDCVYVVLSSSAKHLSEQEYIVNLQQKVQQLQQVASNTRDHTRSPPSVDNDPSTTEPQETRPLYNPAELESPPHGARQPAHRPHPPATRSRTDRTNSVVDASPIPHSQSPCHVDFHSGTPGQPMSSEKHQDPSPISAMGATIPIEDEQATQARGNEFYGESSLVSLVQTIAQPGRGHGFSGLSRHRPSSSGRGINSESSGSLLHAQFSLPPRSVADQLLNVYFSSVHIFYPWTHSPSFRKAYRLLWAETPTTGTMPGQDDGPDIGLGGSKCSRHVFFSALNAMFAMGFEFSDFPSEERESTSSMFFDRISQLLRFDILDSGSIAYVQALLLVGQYLLCTHYPTKCWNIVGLACRMAVGLGLQSSRNLEGASGLEIEMRRRVWYACVQMDMTVSMTLGRPPSLRIFEDVPLPLAVDDEYWTEAPDSGRQPPGTYSTHMFNVENIRMAKLLGNVLERVYHVPSRLSPHPDVGHTKLGAVLGLDHELNALATSVPDALHWERVHSLDKQVPPVFKRQSNVLHASFTEYCASVYSRNQTGRTRTSHIEDDLTESLKVQCAVSCVRRTCELVKSIEKAHLSRATGAWWFSLFYLLTSAIILIIAECTAPLKSLLDEGMLEAAWGSCLGILDVLGNGHALAAQYRQSLELLHQRSLLSFQPSNPGTRGGNAGRRSASVRNDIPDPLDEQRMDQPPVEAGVISRDNEQHRGQPHAEATSAEWQFSAANHFHSSELDFSALLGEWGGDMDSLMMPPVDAAGMDGYGYPVLGLL</sequence>
<feature type="compositionally biased region" description="Polar residues" evidence="6">
    <location>
        <begin position="165"/>
        <end position="180"/>
    </location>
</feature>
<keyword evidence="9" id="KW-1185">Reference proteome</keyword>
<evidence type="ECO:0000256" key="5">
    <source>
        <dbReference type="ARBA" id="ARBA00023242"/>
    </source>
</evidence>
<dbReference type="Proteomes" id="UP000622797">
    <property type="component" value="Unassembled WGS sequence"/>
</dbReference>